<organism evidence="1 2">
    <name type="scientific">Macroventuria anomochaeta</name>
    <dbReference type="NCBI Taxonomy" id="301207"/>
    <lineage>
        <taxon>Eukaryota</taxon>
        <taxon>Fungi</taxon>
        <taxon>Dikarya</taxon>
        <taxon>Ascomycota</taxon>
        <taxon>Pezizomycotina</taxon>
        <taxon>Dothideomycetes</taxon>
        <taxon>Pleosporomycetidae</taxon>
        <taxon>Pleosporales</taxon>
        <taxon>Pleosporineae</taxon>
        <taxon>Didymellaceae</taxon>
        <taxon>Macroventuria</taxon>
    </lineage>
</organism>
<protein>
    <submittedName>
        <fullName evidence="1">Uncharacterized protein</fullName>
    </submittedName>
</protein>
<keyword evidence="2" id="KW-1185">Reference proteome</keyword>
<gene>
    <name evidence="1" type="ORF">BU25DRAFT_396106</name>
</gene>
<name>A0ACB6RVD6_9PLEO</name>
<sequence>MNQNFVGQPNAEDIRALEGLRRGLVPMIAAMDKLRRDMDLAMSRETAVDWPQIQRTTTAVNSYITTLNTFIHGGRKHAVESRKIDAGKVLKNKQGTDEVRYTDITIPPQADTIRNQHPFPIAPFPNTNDHLAGLAQTLLRKRLEPTEEKWVEDRLSKSLEFASVPPEWGIEPQKPAEKEDKDNDIEADADQSGMLSRFSKRAKGTLTEEQLVQRWNSAHTWFFNPPQTSFDEEGEYASGEEGEEGDEEEEFEDAMNTPAADAAAQPAQEDDVKPAAPPPPVVMIQEAEPPVHKPVPGMPVLELGLIQKFMATGQL</sequence>
<comment type="caution">
    <text evidence="1">The sequence shown here is derived from an EMBL/GenBank/DDBJ whole genome shotgun (WGS) entry which is preliminary data.</text>
</comment>
<dbReference type="Proteomes" id="UP000799754">
    <property type="component" value="Unassembled WGS sequence"/>
</dbReference>
<evidence type="ECO:0000313" key="1">
    <source>
        <dbReference type="EMBL" id="KAF2625970.1"/>
    </source>
</evidence>
<proteinExistence type="predicted"/>
<accession>A0ACB6RVD6</accession>
<dbReference type="EMBL" id="MU006723">
    <property type="protein sequence ID" value="KAF2625970.1"/>
    <property type="molecule type" value="Genomic_DNA"/>
</dbReference>
<reference evidence="1" key="1">
    <citation type="journal article" date="2020" name="Stud. Mycol.">
        <title>101 Dothideomycetes genomes: a test case for predicting lifestyles and emergence of pathogens.</title>
        <authorList>
            <person name="Haridas S."/>
            <person name="Albert R."/>
            <person name="Binder M."/>
            <person name="Bloem J."/>
            <person name="Labutti K."/>
            <person name="Salamov A."/>
            <person name="Andreopoulos B."/>
            <person name="Baker S."/>
            <person name="Barry K."/>
            <person name="Bills G."/>
            <person name="Bluhm B."/>
            <person name="Cannon C."/>
            <person name="Castanera R."/>
            <person name="Culley D."/>
            <person name="Daum C."/>
            <person name="Ezra D."/>
            <person name="Gonzalez J."/>
            <person name="Henrissat B."/>
            <person name="Kuo A."/>
            <person name="Liang C."/>
            <person name="Lipzen A."/>
            <person name="Lutzoni F."/>
            <person name="Magnuson J."/>
            <person name="Mondo S."/>
            <person name="Nolan M."/>
            <person name="Ohm R."/>
            <person name="Pangilinan J."/>
            <person name="Park H.-J."/>
            <person name="Ramirez L."/>
            <person name="Alfaro M."/>
            <person name="Sun H."/>
            <person name="Tritt A."/>
            <person name="Yoshinaga Y."/>
            <person name="Zwiers L.-H."/>
            <person name="Turgeon B."/>
            <person name="Goodwin S."/>
            <person name="Spatafora J."/>
            <person name="Crous P."/>
            <person name="Grigoriev I."/>
        </authorList>
    </citation>
    <scope>NUCLEOTIDE SEQUENCE</scope>
    <source>
        <strain evidence="1">CBS 525.71</strain>
    </source>
</reference>
<evidence type="ECO:0000313" key="2">
    <source>
        <dbReference type="Proteomes" id="UP000799754"/>
    </source>
</evidence>